<sequence>MRNWGGTRMKIRRRTRRVARRAVRKLENKPGELRRESTRSCLEIAKHIDNPDAKIRQPLNADKPFNGKIPQQISISANEFDSRSNWK</sequence>
<gene>
    <name evidence="2" type="ORF">K0M31_003582</name>
</gene>
<proteinExistence type="predicted"/>
<protein>
    <submittedName>
        <fullName evidence="2">Uncharacterized protein</fullName>
    </submittedName>
</protein>
<organism evidence="2 3">
    <name type="scientific">Melipona bicolor</name>
    <dbReference type="NCBI Taxonomy" id="60889"/>
    <lineage>
        <taxon>Eukaryota</taxon>
        <taxon>Metazoa</taxon>
        <taxon>Ecdysozoa</taxon>
        <taxon>Arthropoda</taxon>
        <taxon>Hexapoda</taxon>
        <taxon>Insecta</taxon>
        <taxon>Pterygota</taxon>
        <taxon>Neoptera</taxon>
        <taxon>Endopterygota</taxon>
        <taxon>Hymenoptera</taxon>
        <taxon>Apocrita</taxon>
        <taxon>Aculeata</taxon>
        <taxon>Apoidea</taxon>
        <taxon>Anthophila</taxon>
        <taxon>Apidae</taxon>
        <taxon>Melipona</taxon>
    </lineage>
</organism>
<evidence type="ECO:0000313" key="2">
    <source>
        <dbReference type="EMBL" id="KAK1128097.1"/>
    </source>
</evidence>
<evidence type="ECO:0000313" key="3">
    <source>
        <dbReference type="Proteomes" id="UP001177670"/>
    </source>
</evidence>
<dbReference type="Proteomes" id="UP001177670">
    <property type="component" value="Unassembled WGS sequence"/>
</dbReference>
<dbReference type="EMBL" id="JAHYIQ010000011">
    <property type="protein sequence ID" value="KAK1128097.1"/>
    <property type="molecule type" value="Genomic_DNA"/>
</dbReference>
<evidence type="ECO:0000256" key="1">
    <source>
        <dbReference type="SAM" id="MobiDB-lite"/>
    </source>
</evidence>
<comment type="caution">
    <text evidence="2">The sequence shown here is derived from an EMBL/GenBank/DDBJ whole genome shotgun (WGS) entry which is preliminary data.</text>
</comment>
<dbReference type="AlphaFoldDB" id="A0AA40KPN0"/>
<name>A0AA40KPN0_9HYME</name>
<accession>A0AA40KPN0</accession>
<feature type="compositionally biased region" description="Polar residues" evidence="1">
    <location>
        <begin position="69"/>
        <end position="79"/>
    </location>
</feature>
<reference evidence="2" key="1">
    <citation type="submission" date="2021-10" db="EMBL/GenBank/DDBJ databases">
        <title>Melipona bicolor Genome sequencing and assembly.</title>
        <authorList>
            <person name="Araujo N.S."/>
            <person name="Arias M.C."/>
        </authorList>
    </citation>
    <scope>NUCLEOTIDE SEQUENCE</scope>
    <source>
        <strain evidence="2">USP_2M_L1-L4_2017</strain>
        <tissue evidence="2">Whole body</tissue>
    </source>
</reference>
<feature type="region of interest" description="Disordered" evidence="1">
    <location>
        <begin position="55"/>
        <end position="87"/>
    </location>
</feature>
<feature type="non-terminal residue" evidence="2">
    <location>
        <position position="87"/>
    </location>
</feature>
<keyword evidence="3" id="KW-1185">Reference proteome</keyword>